<dbReference type="Gene3D" id="1.25.40.10">
    <property type="entry name" value="Tetratricopeptide repeat domain"/>
    <property type="match status" value="4"/>
</dbReference>
<dbReference type="GO" id="GO:0031177">
    <property type="term" value="F:phosphopantetheine binding"/>
    <property type="evidence" value="ECO:0007669"/>
    <property type="project" value="InterPro"/>
</dbReference>
<comment type="caution">
    <text evidence="5">The sequence shown here is derived from an EMBL/GenBank/DDBJ whole genome shotgun (WGS) entry which is preliminary data.</text>
</comment>
<dbReference type="PANTHER" id="PTHR10098">
    <property type="entry name" value="RAPSYN-RELATED"/>
    <property type="match status" value="1"/>
</dbReference>
<evidence type="ECO:0000313" key="6">
    <source>
        <dbReference type="Proteomes" id="UP000654075"/>
    </source>
</evidence>
<organism evidence="5 6">
    <name type="scientific">Polarella glacialis</name>
    <name type="common">Dinoflagellate</name>
    <dbReference type="NCBI Taxonomy" id="89957"/>
    <lineage>
        <taxon>Eukaryota</taxon>
        <taxon>Sar</taxon>
        <taxon>Alveolata</taxon>
        <taxon>Dinophyceae</taxon>
        <taxon>Suessiales</taxon>
        <taxon>Suessiaceae</taxon>
        <taxon>Polarella</taxon>
    </lineage>
</organism>
<evidence type="ECO:0000259" key="4">
    <source>
        <dbReference type="PROSITE" id="PS50075"/>
    </source>
</evidence>
<evidence type="ECO:0000256" key="2">
    <source>
        <dbReference type="ARBA" id="ARBA00022553"/>
    </source>
</evidence>
<dbReference type="PROSITE" id="PS50075">
    <property type="entry name" value="CARRIER"/>
    <property type="match status" value="3"/>
</dbReference>
<dbReference type="SUPFAM" id="SSF48452">
    <property type="entry name" value="TPR-like"/>
    <property type="match status" value="3"/>
</dbReference>
<dbReference type="SUPFAM" id="SSF47336">
    <property type="entry name" value="ACP-like"/>
    <property type="match status" value="3"/>
</dbReference>
<dbReference type="EMBL" id="CAJNNV010031166">
    <property type="protein sequence ID" value="CAE8634856.1"/>
    <property type="molecule type" value="Genomic_DNA"/>
</dbReference>
<protein>
    <recommendedName>
        <fullName evidence="4">Carrier domain-containing protein</fullName>
    </recommendedName>
</protein>
<dbReference type="Proteomes" id="UP000654075">
    <property type="component" value="Unassembled WGS sequence"/>
</dbReference>
<feature type="region of interest" description="Disordered" evidence="3">
    <location>
        <begin position="868"/>
        <end position="893"/>
    </location>
</feature>
<reference evidence="5" key="1">
    <citation type="submission" date="2021-02" db="EMBL/GenBank/DDBJ databases">
        <authorList>
            <person name="Dougan E. K."/>
            <person name="Rhodes N."/>
            <person name="Thang M."/>
            <person name="Chan C."/>
        </authorList>
    </citation>
    <scope>NUCLEOTIDE SEQUENCE</scope>
</reference>
<keyword evidence="6" id="KW-1185">Reference proteome</keyword>
<dbReference type="InterPro" id="IPR009081">
    <property type="entry name" value="PP-bd_ACP"/>
</dbReference>
<evidence type="ECO:0000313" key="5">
    <source>
        <dbReference type="EMBL" id="CAE8634856.1"/>
    </source>
</evidence>
<dbReference type="SMART" id="SM00823">
    <property type="entry name" value="PKS_PP"/>
    <property type="match status" value="3"/>
</dbReference>
<evidence type="ECO:0000256" key="3">
    <source>
        <dbReference type="SAM" id="MobiDB-lite"/>
    </source>
</evidence>
<dbReference type="SMART" id="SM00028">
    <property type="entry name" value="TPR"/>
    <property type="match status" value="4"/>
</dbReference>
<dbReference type="InterPro" id="IPR036736">
    <property type="entry name" value="ACP-like_sf"/>
</dbReference>
<dbReference type="InterPro" id="IPR011990">
    <property type="entry name" value="TPR-like_helical_dom_sf"/>
</dbReference>
<accession>A0A813H9Q8</accession>
<feature type="domain" description="Carrier" evidence="4">
    <location>
        <begin position="897"/>
        <end position="973"/>
    </location>
</feature>
<dbReference type="Gene3D" id="1.10.1200.10">
    <property type="entry name" value="ACP-like"/>
    <property type="match status" value="3"/>
</dbReference>
<feature type="domain" description="Carrier" evidence="4">
    <location>
        <begin position="688"/>
        <end position="764"/>
    </location>
</feature>
<sequence>MTLSVQDAPSLLEDAGRNLEQGSIEDALSNATHAYVLFQHASDAGAMAEAVRLVVHGYCSQGLYRKAEQMAQEELAKFRKLGSRWAEATMLLTLAEANLHDQDFKKREEAVQLGSQARLAFSALKEPRALKFEAESLLAVGNAYLKLVDDGRKFKLAREAFDGALDIFQSHLRNEKRLEGRALHGLAVVEALFSKHGSNSSFAPALKLAQAALELFRQVGSRRDEIFELECLAAWSLEAGNLQMALPFAEEGLQLSRGAHCTRLEASAARTLARVLVALGRISSAIDLLNDAKDLFRQTDARQAESVVLATLAEILALQGDVEEALNIGEAALQVAQELGDLRQEVLMLCSISELSLLSRRDAKQASLAAARAALAILREHLPAERGLRARVLGCLSNAELESPTLGLQGALQSLEQERDHCRSRGDLPGQSLAVTSAAALNFEFGLHQDALASAEEARALFKAAGDRLGEASALHLSAEVEAKEGHHANTLQAAQKAQALLEAVGDEPGGQASLQLLIAHAQLCLLQNAHHDPRSSSFRQAAEQATQSATRAVMLARKGNETRLVGSALCVLSQAEQLLAREGISSDACYRAANSAAAIFHQLRDQHGEASALLLCANAHIASGKLIPAKQAASKALLLFRELGDSTGKAKVEAALDAIENPTSPLESARSLPGTLQPVTTRISRAPDPEVFRQKVRKVVAEIVGMDDLEDETPLMQAGLTSQSAVLLRNALGKALPGSSLPFTMMFDFPSIAALHDYFVERAAPEEEEVFMHPEAATVQKEQGPDPEVLKRKVQAVVAKIVGMDDLEDDAPLMNSGLTSQSAVLLRNALSKELPGSSLPFTMMFDFPSVAALTEYFVERAAPDVGPSATAASHAHAQPELRQVPAAQDSSGKDALRAEQVLTKVRKVVSDIVGLDELEDDSPLMNSGLTSQHAVLLRQALSKGFGGSRLPHTMMFDFPSISDLTDFLLEQNLQ</sequence>
<dbReference type="AlphaFoldDB" id="A0A813H9Q8"/>
<keyword evidence="1" id="KW-0596">Phosphopantetheine</keyword>
<keyword evidence="2" id="KW-0597">Phosphoprotein</keyword>
<feature type="domain" description="Carrier" evidence="4">
    <location>
        <begin position="786"/>
        <end position="862"/>
    </location>
</feature>
<dbReference type="Pfam" id="PF00550">
    <property type="entry name" value="PP-binding"/>
    <property type="match status" value="3"/>
</dbReference>
<gene>
    <name evidence="5" type="ORF">PGLA1383_LOCUS50473</name>
</gene>
<evidence type="ECO:0000256" key="1">
    <source>
        <dbReference type="ARBA" id="ARBA00022450"/>
    </source>
</evidence>
<proteinExistence type="predicted"/>
<name>A0A813H9Q8_POLGL</name>
<dbReference type="InterPro" id="IPR019734">
    <property type="entry name" value="TPR_rpt"/>
</dbReference>
<dbReference type="InterPro" id="IPR020806">
    <property type="entry name" value="PKS_PP-bd"/>
</dbReference>